<comment type="caution">
    <text evidence="2">The sequence shown here is derived from an EMBL/GenBank/DDBJ whole genome shotgun (WGS) entry which is preliminary data.</text>
</comment>
<evidence type="ECO:0000313" key="3">
    <source>
        <dbReference type="Proteomes" id="UP001189429"/>
    </source>
</evidence>
<keyword evidence="3" id="KW-1185">Reference proteome</keyword>
<dbReference type="EMBL" id="CAUYUJ010005224">
    <property type="protein sequence ID" value="CAK0812770.1"/>
    <property type="molecule type" value="Genomic_DNA"/>
</dbReference>
<protein>
    <submittedName>
        <fullName evidence="2">Uncharacterized protein</fullName>
    </submittedName>
</protein>
<dbReference type="Proteomes" id="UP001189429">
    <property type="component" value="Unassembled WGS sequence"/>
</dbReference>
<proteinExistence type="predicted"/>
<sequence length="134" mass="14378">MSGRALRKSRIRFPLEAVPAHLGTDLGSKRQPIATKPGRSSSSVTGTRGNEHGVPIYTGIYTVTTREPSSHPSTSLYTLGTDKSYCSPCRMSDSTMRRPTCRLQAAGKCPGPKRSSMANLADKKSAFRSGITCS</sequence>
<feature type="region of interest" description="Disordered" evidence="1">
    <location>
        <begin position="22"/>
        <end position="51"/>
    </location>
</feature>
<organism evidence="2 3">
    <name type="scientific">Prorocentrum cordatum</name>
    <dbReference type="NCBI Taxonomy" id="2364126"/>
    <lineage>
        <taxon>Eukaryota</taxon>
        <taxon>Sar</taxon>
        <taxon>Alveolata</taxon>
        <taxon>Dinophyceae</taxon>
        <taxon>Prorocentrales</taxon>
        <taxon>Prorocentraceae</taxon>
        <taxon>Prorocentrum</taxon>
    </lineage>
</organism>
<gene>
    <name evidence="2" type="ORF">PCOR1329_LOCUS16957</name>
</gene>
<reference evidence="2" key="1">
    <citation type="submission" date="2023-10" db="EMBL/GenBank/DDBJ databases">
        <authorList>
            <person name="Chen Y."/>
            <person name="Shah S."/>
            <person name="Dougan E. K."/>
            <person name="Thang M."/>
            <person name="Chan C."/>
        </authorList>
    </citation>
    <scope>NUCLEOTIDE SEQUENCE [LARGE SCALE GENOMIC DNA]</scope>
</reference>
<evidence type="ECO:0000313" key="2">
    <source>
        <dbReference type="EMBL" id="CAK0812770.1"/>
    </source>
</evidence>
<accession>A0ABN9R3D7</accession>
<name>A0ABN9R3D7_9DINO</name>
<evidence type="ECO:0000256" key="1">
    <source>
        <dbReference type="SAM" id="MobiDB-lite"/>
    </source>
</evidence>